<evidence type="ECO:0000313" key="4">
    <source>
        <dbReference type="Proteomes" id="UP000013086"/>
    </source>
</evidence>
<evidence type="ECO:0008006" key="5">
    <source>
        <dbReference type="Google" id="ProtNLM"/>
    </source>
</evidence>
<evidence type="ECO:0000256" key="2">
    <source>
        <dbReference type="SAM" id="Phobius"/>
    </source>
</evidence>
<dbReference type="InterPro" id="IPR031709">
    <property type="entry name" value="PutAbiC"/>
</dbReference>
<evidence type="ECO:0000313" key="3">
    <source>
        <dbReference type="EMBL" id="ENU19170.1"/>
    </source>
</evidence>
<dbReference type="eggNOG" id="ENOG5030KKV">
    <property type="taxonomic scope" value="Bacteria"/>
</dbReference>
<sequence>MTSQINNTPNPDKEEKDEINRLEMLMTISTNIAAFFFLLIFSLYFINFGLGSFDFSQNKSEWGAFGDFIGGILNPTIAAFALFWLITSVNLQIKELRKTNEALAKTVETAEKQQNQTSIQNFESLFFQLLKTKNDSLDDIEYKRQDNNEQGQPINIIELKSVDAIKQHIIDFKNDPRGDWLKYYEEKMLDYTGSYFRICYQIVKLIDNNETLVASIPKEKDKSIIYSAEQKKYFDIFRATLTKHEIEAFFFNCLNQYGNKKFKKLIEKYGLFEPLPIDNDRKSERNHRLTRYAYQYESIVFEENSYWKNYFSEISKIDITISLEDLESTFEKLISTSIINQSIIHGLNIGHFEETSGFCYQFNGHINSKDIYNIFSEENLNKIKNSPTFINPKSEISNKQENIKSIDLLIQECITWFNKNGIKNYDEKIAEIGYPSDRQSIKKLNQIKETRRTEINNYKNIIIILDQKLISIQESDATLTAFILIKYGISYTEYSEYIKSKQSLNTLVQQN</sequence>
<accession>N8NYD7</accession>
<dbReference type="HOGENOM" id="CLU_532809_0_0_6"/>
<organism evidence="3 4">
    <name type="scientific">Acinetobacter bohemicus ANC 3994</name>
    <dbReference type="NCBI Taxonomy" id="1217715"/>
    <lineage>
        <taxon>Bacteria</taxon>
        <taxon>Pseudomonadati</taxon>
        <taxon>Pseudomonadota</taxon>
        <taxon>Gammaproteobacteria</taxon>
        <taxon>Moraxellales</taxon>
        <taxon>Moraxellaceae</taxon>
        <taxon>Acinetobacter</taxon>
    </lineage>
</organism>
<dbReference type="EMBL" id="APOH01000015">
    <property type="protein sequence ID" value="ENU19170.1"/>
    <property type="molecule type" value="Genomic_DNA"/>
</dbReference>
<dbReference type="Pfam" id="PF16872">
    <property type="entry name" value="putAbiC"/>
    <property type="match status" value="1"/>
</dbReference>
<keyword evidence="2" id="KW-0472">Membrane</keyword>
<protein>
    <recommendedName>
        <fullName evidence="5">Phage abortive infection protein</fullName>
    </recommendedName>
</protein>
<feature type="transmembrane region" description="Helical" evidence="2">
    <location>
        <begin position="32"/>
        <end position="50"/>
    </location>
</feature>
<proteinExistence type="predicted"/>
<feature type="coiled-coil region" evidence="1">
    <location>
        <begin position="86"/>
        <end position="116"/>
    </location>
</feature>
<dbReference type="OrthoDB" id="6422829at2"/>
<dbReference type="Proteomes" id="UP000013086">
    <property type="component" value="Unassembled WGS sequence"/>
</dbReference>
<gene>
    <name evidence="3" type="ORF">F994_02026</name>
</gene>
<dbReference type="PATRIC" id="fig|1217715.3.peg.1977"/>
<keyword evidence="2" id="KW-0812">Transmembrane</keyword>
<feature type="transmembrane region" description="Helical" evidence="2">
    <location>
        <begin position="62"/>
        <end position="86"/>
    </location>
</feature>
<reference evidence="3 4" key="1">
    <citation type="submission" date="2013-02" db="EMBL/GenBank/DDBJ databases">
        <title>The Genome Sequence of Acinetobacter sp. ANC 3994.</title>
        <authorList>
            <consortium name="The Broad Institute Genome Sequencing Platform"/>
            <consortium name="The Broad Institute Genome Sequencing Center for Infectious Disease"/>
            <person name="Cerqueira G."/>
            <person name="Feldgarden M."/>
            <person name="Courvalin P."/>
            <person name="Perichon B."/>
            <person name="Grillot-Courvalin C."/>
            <person name="Clermont D."/>
            <person name="Rocha E."/>
            <person name="Yoon E.-J."/>
            <person name="Nemec A."/>
            <person name="Walker B."/>
            <person name="Young S.K."/>
            <person name="Zeng Q."/>
            <person name="Gargeya S."/>
            <person name="Fitzgerald M."/>
            <person name="Haas B."/>
            <person name="Abouelleil A."/>
            <person name="Alvarado L."/>
            <person name="Arachchi H.M."/>
            <person name="Berlin A.M."/>
            <person name="Chapman S.B."/>
            <person name="Dewar J."/>
            <person name="Goldberg J."/>
            <person name="Griggs A."/>
            <person name="Gujja S."/>
            <person name="Hansen M."/>
            <person name="Howarth C."/>
            <person name="Imamovic A."/>
            <person name="Larimer J."/>
            <person name="McCowan C."/>
            <person name="Murphy C."/>
            <person name="Neiman D."/>
            <person name="Pearson M."/>
            <person name="Priest M."/>
            <person name="Roberts A."/>
            <person name="Saif S."/>
            <person name="Shea T."/>
            <person name="Sisk P."/>
            <person name="Sykes S."/>
            <person name="Wortman J."/>
            <person name="Nusbaum C."/>
            <person name="Birren B."/>
        </authorList>
    </citation>
    <scope>NUCLEOTIDE SEQUENCE [LARGE SCALE GENOMIC DNA]</scope>
    <source>
        <strain evidence="3 4">ANC 3994</strain>
    </source>
</reference>
<dbReference type="AlphaFoldDB" id="N8NYD7"/>
<dbReference type="RefSeq" id="WP_004648494.1">
    <property type="nucleotide sequence ID" value="NZ_KB849164.1"/>
</dbReference>
<name>N8NYD7_9GAMM</name>
<keyword evidence="2" id="KW-1133">Transmembrane helix</keyword>
<evidence type="ECO:0000256" key="1">
    <source>
        <dbReference type="SAM" id="Coils"/>
    </source>
</evidence>
<keyword evidence="1" id="KW-0175">Coiled coil</keyword>
<comment type="caution">
    <text evidence="3">The sequence shown here is derived from an EMBL/GenBank/DDBJ whole genome shotgun (WGS) entry which is preliminary data.</text>
</comment>